<comment type="caution">
    <text evidence="9">The sequence shown here is derived from an EMBL/GenBank/DDBJ whole genome shotgun (WGS) entry which is preliminary data.</text>
</comment>
<keyword evidence="6" id="KW-0802">TPR repeat</keyword>
<dbReference type="Proteomes" id="UP000004508">
    <property type="component" value="Unassembled WGS sequence"/>
</dbReference>
<dbReference type="EMBL" id="ADVG01000002">
    <property type="protein sequence ID" value="EFH86615.1"/>
    <property type="molecule type" value="Genomic_DNA"/>
</dbReference>
<dbReference type="AlphaFoldDB" id="D6TLG5"/>
<dbReference type="PROSITE" id="PS50293">
    <property type="entry name" value="TPR_REGION"/>
    <property type="match status" value="1"/>
</dbReference>
<dbReference type="InterPro" id="IPR019734">
    <property type="entry name" value="TPR_rpt"/>
</dbReference>
<dbReference type="EC" id="2.7.11.1" evidence="1"/>
<evidence type="ECO:0000256" key="7">
    <source>
        <dbReference type="SAM" id="MobiDB-lite"/>
    </source>
</evidence>
<keyword evidence="2" id="KW-0808">Transferase</keyword>
<evidence type="ECO:0000256" key="6">
    <source>
        <dbReference type="PROSITE-ProRule" id="PRU00339"/>
    </source>
</evidence>
<keyword evidence="5" id="KW-0067">ATP-binding</keyword>
<feature type="domain" description="Protein kinase" evidence="8">
    <location>
        <begin position="15"/>
        <end position="278"/>
    </location>
</feature>
<evidence type="ECO:0000256" key="4">
    <source>
        <dbReference type="ARBA" id="ARBA00022777"/>
    </source>
</evidence>
<dbReference type="InterPro" id="IPR011009">
    <property type="entry name" value="Kinase-like_dom_sf"/>
</dbReference>
<dbReference type="SMART" id="SM00220">
    <property type="entry name" value="S_TKc"/>
    <property type="match status" value="1"/>
</dbReference>
<dbReference type="PROSITE" id="PS00108">
    <property type="entry name" value="PROTEIN_KINASE_ST"/>
    <property type="match status" value="1"/>
</dbReference>
<evidence type="ECO:0000256" key="2">
    <source>
        <dbReference type="ARBA" id="ARBA00022679"/>
    </source>
</evidence>
<organism evidence="9 10">
    <name type="scientific">Ktedonobacter racemifer DSM 44963</name>
    <dbReference type="NCBI Taxonomy" id="485913"/>
    <lineage>
        <taxon>Bacteria</taxon>
        <taxon>Bacillati</taxon>
        <taxon>Chloroflexota</taxon>
        <taxon>Ktedonobacteria</taxon>
        <taxon>Ktedonobacterales</taxon>
        <taxon>Ktedonobacteraceae</taxon>
        <taxon>Ktedonobacter</taxon>
    </lineage>
</organism>
<keyword evidence="9" id="KW-0723">Serine/threonine-protein kinase</keyword>
<dbReference type="GO" id="GO:0004674">
    <property type="term" value="F:protein serine/threonine kinase activity"/>
    <property type="evidence" value="ECO:0007669"/>
    <property type="project" value="UniProtKB-KW"/>
</dbReference>
<dbReference type="InterPro" id="IPR011990">
    <property type="entry name" value="TPR-like_helical_dom_sf"/>
</dbReference>
<dbReference type="Pfam" id="PF00515">
    <property type="entry name" value="TPR_1"/>
    <property type="match status" value="1"/>
</dbReference>
<feature type="repeat" description="TPR" evidence="6">
    <location>
        <begin position="370"/>
        <end position="403"/>
    </location>
</feature>
<keyword evidence="4 9" id="KW-0418">Kinase</keyword>
<evidence type="ECO:0000313" key="10">
    <source>
        <dbReference type="Proteomes" id="UP000004508"/>
    </source>
</evidence>
<dbReference type="InParanoid" id="D6TLG5"/>
<keyword evidence="10" id="KW-1185">Reference proteome</keyword>
<dbReference type="InterPro" id="IPR008271">
    <property type="entry name" value="Ser/Thr_kinase_AS"/>
</dbReference>
<feature type="region of interest" description="Disordered" evidence="7">
    <location>
        <begin position="306"/>
        <end position="332"/>
    </location>
</feature>
<dbReference type="PROSITE" id="PS50011">
    <property type="entry name" value="PROTEIN_KINASE_DOM"/>
    <property type="match status" value="1"/>
</dbReference>
<dbReference type="Gene3D" id="1.10.510.10">
    <property type="entry name" value="Transferase(Phosphotransferase) domain 1"/>
    <property type="match status" value="1"/>
</dbReference>
<evidence type="ECO:0000256" key="3">
    <source>
        <dbReference type="ARBA" id="ARBA00022741"/>
    </source>
</evidence>
<proteinExistence type="predicted"/>
<evidence type="ECO:0000256" key="5">
    <source>
        <dbReference type="ARBA" id="ARBA00022840"/>
    </source>
</evidence>
<name>D6TLG5_KTERA</name>
<sequence>MTHDRSLVGQQIGSYILTAQVQSGTYGSVYQARHAVFDDDPLVALKLLHTHLNSPEEQRGFLQEAKLLRKLRHPYVLPIIDAGIHQGQPFLATEYATGGSLYERIRKQAGNPFQLETALQLISQIGEALHYAHQQAVIHRDLKPGNILFNARGEALLADFGIAVVLETASTRKMGLGGTPAYMAPEQFEGYVSPKSDQYALACVAYELLTGCRPFAVSAPSLEAYWFQHTKVPPTAPRERNPALPADCETALLTALAKERSHRYPDVAAFLKAISAPLEAVTHYAPASAPQQPSLPPTLSASLNPPAFYPHTTAHHPPTHTPLPAHPLTETPGMSASDYNRQGNKFYSLGFYQEALAVYDEAIRLASRNVLYYTNKGFTLNKLRRYNEALEMFETALRLNPKHEDARVGRDLVLEILSK</sequence>
<dbReference type="InterPro" id="IPR000719">
    <property type="entry name" value="Prot_kinase_dom"/>
</dbReference>
<dbReference type="SMART" id="SM00028">
    <property type="entry name" value="TPR"/>
    <property type="match status" value="2"/>
</dbReference>
<dbReference type="Gene3D" id="1.25.40.10">
    <property type="entry name" value="Tetratricopeptide repeat domain"/>
    <property type="match status" value="1"/>
</dbReference>
<dbReference type="SUPFAM" id="SSF56112">
    <property type="entry name" value="Protein kinase-like (PK-like)"/>
    <property type="match status" value="1"/>
</dbReference>
<dbReference type="eggNOG" id="COG0515">
    <property type="taxonomic scope" value="Bacteria"/>
</dbReference>
<dbReference type="SUPFAM" id="SSF48452">
    <property type="entry name" value="TPR-like"/>
    <property type="match status" value="1"/>
</dbReference>
<dbReference type="Gene3D" id="3.30.200.20">
    <property type="entry name" value="Phosphorylase Kinase, domain 1"/>
    <property type="match status" value="1"/>
</dbReference>
<evidence type="ECO:0000313" key="9">
    <source>
        <dbReference type="EMBL" id="EFH86615.1"/>
    </source>
</evidence>
<accession>D6TLG5</accession>
<dbReference type="GO" id="GO:0005524">
    <property type="term" value="F:ATP binding"/>
    <property type="evidence" value="ECO:0007669"/>
    <property type="project" value="UniProtKB-KW"/>
</dbReference>
<evidence type="ECO:0000256" key="1">
    <source>
        <dbReference type="ARBA" id="ARBA00012513"/>
    </source>
</evidence>
<dbReference type="PANTHER" id="PTHR43289:SF6">
    <property type="entry name" value="SERINE_THREONINE-PROTEIN KINASE NEKL-3"/>
    <property type="match status" value="1"/>
</dbReference>
<gene>
    <name evidence="9" type="ORF">Krac_7920</name>
</gene>
<protein>
    <recommendedName>
        <fullName evidence="1">non-specific serine/threonine protein kinase</fullName>
        <ecNumber evidence="1">2.7.11.1</ecNumber>
    </recommendedName>
</protein>
<dbReference type="OrthoDB" id="9814968at2"/>
<dbReference type="RefSeq" id="WP_007911081.1">
    <property type="nucleotide sequence ID" value="NZ_ADVG01000002.1"/>
</dbReference>
<dbReference type="Pfam" id="PF00069">
    <property type="entry name" value="Pkinase"/>
    <property type="match status" value="1"/>
</dbReference>
<evidence type="ECO:0000259" key="8">
    <source>
        <dbReference type="PROSITE" id="PS50011"/>
    </source>
</evidence>
<reference evidence="9 10" key="1">
    <citation type="journal article" date="2011" name="Stand. Genomic Sci.">
        <title>Non-contiguous finished genome sequence and contextual data of the filamentous soil bacterium Ktedonobacter racemifer type strain (SOSP1-21).</title>
        <authorList>
            <person name="Chang Y.J."/>
            <person name="Land M."/>
            <person name="Hauser L."/>
            <person name="Chertkov O."/>
            <person name="Del Rio T.G."/>
            <person name="Nolan M."/>
            <person name="Copeland A."/>
            <person name="Tice H."/>
            <person name="Cheng J.F."/>
            <person name="Lucas S."/>
            <person name="Han C."/>
            <person name="Goodwin L."/>
            <person name="Pitluck S."/>
            <person name="Ivanova N."/>
            <person name="Ovchinikova G."/>
            <person name="Pati A."/>
            <person name="Chen A."/>
            <person name="Palaniappan K."/>
            <person name="Mavromatis K."/>
            <person name="Liolios K."/>
            <person name="Brettin T."/>
            <person name="Fiebig A."/>
            <person name="Rohde M."/>
            <person name="Abt B."/>
            <person name="Goker M."/>
            <person name="Detter J.C."/>
            <person name="Woyke T."/>
            <person name="Bristow J."/>
            <person name="Eisen J.A."/>
            <person name="Markowitz V."/>
            <person name="Hugenholtz P."/>
            <person name="Kyrpides N.C."/>
            <person name="Klenk H.P."/>
            <person name="Lapidus A."/>
        </authorList>
    </citation>
    <scope>NUCLEOTIDE SEQUENCE [LARGE SCALE GENOMIC DNA]</scope>
    <source>
        <strain evidence="10">DSM 44963</strain>
    </source>
</reference>
<keyword evidence="3" id="KW-0547">Nucleotide-binding</keyword>
<dbReference type="CDD" id="cd14014">
    <property type="entry name" value="STKc_PknB_like"/>
    <property type="match status" value="1"/>
</dbReference>
<dbReference type="STRING" id="485913.Krac_7920"/>
<feature type="repeat" description="TPR" evidence="6">
    <location>
        <begin position="336"/>
        <end position="369"/>
    </location>
</feature>
<dbReference type="PROSITE" id="PS50005">
    <property type="entry name" value="TPR"/>
    <property type="match status" value="2"/>
</dbReference>
<dbReference type="PANTHER" id="PTHR43289">
    <property type="entry name" value="MITOGEN-ACTIVATED PROTEIN KINASE KINASE KINASE 20-RELATED"/>
    <property type="match status" value="1"/>
</dbReference>